<keyword evidence="4" id="KW-1185">Reference proteome</keyword>
<dbReference type="Gene3D" id="1.20.1280.50">
    <property type="match status" value="1"/>
</dbReference>
<reference evidence="3 4" key="1">
    <citation type="journal article" date="2004" name="Science">
        <title>The Ashbya gossypii genome as a tool for mapping the ancient Saccharomyces cerevisiae genome.</title>
        <authorList>
            <person name="Dietrich F.S."/>
            <person name="Voegeli S."/>
            <person name="Brachat S."/>
            <person name="Lerch A."/>
            <person name="Gates K."/>
            <person name="Steiner S."/>
            <person name="Mohr C."/>
            <person name="Pohlmann R."/>
            <person name="Luedi P."/>
            <person name="Choi S."/>
            <person name="Wing R.A."/>
            <person name="Flavier A."/>
            <person name="Gaffney T.D."/>
            <person name="Philippsen P."/>
        </authorList>
    </citation>
    <scope>NUCLEOTIDE SEQUENCE [LARGE SCALE GENOMIC DNA]</scope>
    <source>
        <strain evidence="4">ATCC 10895 / CBS 109.51 / FGSC 9923 / NRRL Y-1056</strain>
    </source>
</reference>
<dbReference type="InterPro" id="IPR001810">
    <property type="entry name" value="F-box_dom"/>
</dbReference>
<dbReference type="Pfam" id="PF12937">
    <property type="entry name" value="F-box-like"/>
    <property type="match status" value="1"/>
</dbReference>
<dbReference type="FunCoup" id="Q74ZM1">
    <property type="interactions" value="96"/>
</dbReference>
<dbReference type="Proteomes" id="UP000000591">
    <property type="component" value="Chromosome VII"/>
</dbReference>
<name>Q74ZM1_EREGS</name>
<dbReference type="KEGG" id="ago:AGOS_AGR177C"/>
<evidence type="ECO:0000313" key="3">
    <source>
        <dbReference type="EMBL" id="AAS54667.2"/>
    </source>
</evidence>
<dbReference type="eggNOG" id="ENOG502S5PF">
    <property type="taxonomic scope" value="Eukaryota"/>
</dbReference>
<accession>Q74ZM1</accession>
<dbReference type="InParanoid" id="Q74ZM1"/>
<dbReference type="PROSITE" id="PS50181">
    <property type="entry name" value="FBOX"/>
    <property type="match status" value="1"/>
</dbReference>
<sequence length="485" mass="54579">MGELTSLEQLPLNIILQILTYLNIQDLQNVSRTCRTLRVLCNESIAYNRYLIEWTADSWRKRRLMYSFLAICNSRRNILRMMTNYSLTMAEALGYVHDRVRLGYSDLVYILDRSRQGLFKLGTEIEADSAKEAHTAGDNESSELPDTTMTELLGDQLENENTDISFAMASGIEPGDQEDADEYDYFTCPQSPGSALGVRVNAFEPRSKKRARGDDDGMTYLKILQGFHKVSSNTCGTQRQSLFDAAHDEVPVKQNDENCSDTDATPTKPYTGYAHRPRRCSSNANETSLSGPCSHELLSGESFHYSPHSSHGDSVSSIFSDTPRLSDPCNSRGWTMGFELDHISDGNFSGSDSSSSDEYIKQLQTSMKVREKAVLFEKLIAKGTEKAITKKCPAESADARRKISQSYLEELHRCNTASTLPSPDEIIANSKDWDRYGSPFFLDLWEAGKTSSRKHSLDASRRNAPQRRQLKAFVTDGNRICYERL</sequence>
<dbReference type="OrthoDB" id="3219396at2759"/>
<dbReference type="HOGENOM" id="CLU_667626_0_0_1"/>
<dbReference type="OMA" id="EIERHYP"/>
<dbReference type="SUPFAM" id="SSF81383">
    <property type="entry name" value="F-box domain"/>
    <property type="match status" value="1"/>
</dbReference>
<dbReference type="RefSeq" id="NP_986843.2">
    <property type="nucleotide sequence ID" value="NM_211905.2"/>
</dbReference>
<evidence type="ECO:0000259" key="2">
    <source>
        <dbReference type="PROSITE" id="PS50181"/>
    </source>
</evidence>
<dbReference type="InterPro" id="IPR036047">
    <property type="entry name" value="F-box-like_dom_sf"/>
</dbReference>
<feature type="domain" description="F-box" evidence="2">
    <location>
        <begin position="4"/>
        <end position="50"/>
    </location>
</feature>
<protein>
    <submittedName>
        <fullName evidence="3">AGR177Cp</fullName>
    </submittedName>
</protein>
<evidence type="ECO:0000256" key="1">
    <source>
        <dbReference type="SAM" id="MobiDB-lite"/>
    </source>
</evidence>
<reference evidence="4" key="2">
    <citation type="journal article" date="2013" name="G3 (Bethesda)">
        <title>Genomes of Ashbya fungi isolated from insects reveal four mating-type loci, numerous translocations, lack of transposons, and distinct gene duplications.</title>
        <authorList>
            <person name="Dietrich F.S."/>
            <person name="Voegeli S."/>
            <person name="Kuo S."/>
            <person name="Philippsen P."/>
        </authorList>
    </citation>
    <scope>GENOME REANNOTATION</scope>
    <source>
        <strain evidence="4">ATCC 10895 / CBS 109.51 / FGSC 9923 / NRRL Y-1056</strain>
    </source>
</reference>
<feature type="region of interest" description="Disordered" evidence="1">
    <location>
        <begin position="254"/>
        <end position="286"/>
    </location>
</feature>
<proteinExistence type="predicted"/>
<dbReference type="AlphaFoldDB" id="Q74ZM1"/>
<gene>
    <name evidence="3" type="ORF">AGOS_AGR177C</name>
</gene>
<evidence type="ECO:0000313" key="4">
    <source>
        <dbReference type="Proteomes" id="UP000000591"/>
    </source>
</evidence>
<dbReference type="EMBL" id="AE016820">
    <property type="protein sequence ID" value="AAS54667.2"/>
    <property type="molecule type" value="Genomic_DNA"/>
</dbReference>
<organism evidence="3 4">
    <name type="scientific">Eremothecium gossypii (strain ATCC 10895 / CBS 109.51 / FGSC 9923 / NRRL Y-1056)</name>
    <name type="common">Yeast</name>
    <name type="synonym">Ashbya gossypii</name>
    <dbReference type="NCBI Taxonomy" id="284811"/>
    <lineage>
        <taxon>Eukaryota</taxon>
        <taxon>Fungi</taxon>
        <taxon>Dikarya</taxon>
        <taxon>Ascomycota</taxon>
        <taxon>Saccharomycotina</taxon>
        <taxon>Saccharomycetes</taxon>
        <taxon>Saccharomycetales</taxon>
        <taxon>Saccharomycetaceae</taxon>
        <taxon>Eremothecium</taxon>
    </lineage>
</organism>
<dbReference type="SMART" id="SM00256">
    <property type="entry name" value="FBOX"/>
    <property type="match status" value="1"/>
</dbReference>
<dbReference type="GeneID" id="4623145"/>